<keyword evidence="2" id="KW-1185">Reference proteome</keyword>
<evidence type="ECO:0000313" key="1">
    <source>
        <dbReference type="EMBL" id="KST65901.1"/>
    </source>
</evidence>
<evidence type="ECO:0000313" key="2">
    <source>
        <dbReference type="Proteomes" id="UP000053372"/>
    </source>
</evidence>
<dbReference type="OrthoDB" id="488372at2"/>
<name>A0A0V7ZMZ7_9CYAN</name>
<dbReference type="RefSeq" id="WP_058183929.1">
    <property type="nucleotide sequence ID" value="NZ_LMTZ01000102.1"/>
</dbReference>
<dbReference type="AlphaFoldDB" id="A0A0V7ZMZ7"/>
<reference evidence="1 2" key="1">
    <citation type="journal article" date="2015" name="Genome Announc.">
        <title>Draft Genome of the Euendolithic (true boring) Cyanobacterium Mastigocoleus testarum strain BC008.</title>
        <authorList>
            <person name="Guida B.S."/>
            <person name="Garcia-Pichel F."/>
        </authorList>
    </citation>
    <scope>NUCLEOTIDE SEQUENCE [LARGE SCALE GENOMIC DNA]</scope>
    <source>
        <strain evidence="1 2">BC008</strain>
    </source>
</reference>
<comment type="caution">
    <text evidence="1">The sequence shown here is derived from an EMBL/GenBank/DDBJ whole genome shotgun (WGS) entry which is preliminary data.</text>
</comment>
<proteinExistence type="predicted"/>
<dbReference type="EMBL" id="LMTZ01000102">
    <property type="protein sequence ID" value="KST65901.1"/>
    <property type="molecule type" value="Genomic_DNA"/>
</dbReference>
<protein>
    <submittedName>
        <fullName evidence="1">Uncharacterized protein</fullName>
    </submittedName>
</protein>
<organism evidence="1 2">
    <name type="scientific">Mastigocoleus testarum BC008</name>
    <dbReference type="NCBI Taxonomy" id="371196"/>
    <lineage>
        <taxon>Bacteria</taxon>
        <taxon>Bacillati</taxon>
        <taxon>Cyanobacteriota</taxon>
        <taxon>Cyanophyceae</taxon>
        <taxon>Nostocales</taxon>
        <taxon>Hapalosiphonaceae</taxon>
        <taxon>Mastigocoleus</taxon>
    </lineage>
</organism>
<accession>A0A0V7ZMZ7</accession>
<dbReference type="Proteomes" id="UP000053372">
    <property type="component" value="Unassembled WGS sequence"/>
</dbReference>
<gene>
    <name evidence="1" type="ORF">BC008_23275</name>
</gene>
<sequence length="62" mass="7518">MCTISWTIIHQYFIAPKTPEEILSCYERGWKYKSLFNNLEVDELEFIKKIAEIYDSWLKVEL</sequence>